<dbReference type="InterPro" id="IPR036047">
    <property type="entry name" value="F-box-like_dom_sf"/>
</dbReference>
<evidence type="ECO:0000313" key="2">
    <source>
        <dbReference type="EMBL" id="KAK6538488.1"/>
    </source>
</evidence>
<dbReference type="Pfam" id="PF12937">
    <property type="entry name" value="F-box-like"/>
    <property type="match status" value="1"/>
</dbReference>
<dbReference type="AlphaFoldDB" id="A0AAV9XF46"/>
<gene>
    <name evidence="2" type="ORF">TWF694_010071</name>
</gene>
<dbReference type="PROSITE" id="PS50181">
    <property type="entry name" value="FBOX"/>
    <property type="match status" value="1"/>
</dbReference>
<organism evidence="2 3">
    <name type="scientific">Orbilia ellipsospora</name>
    <dbReference type="NCBI Taxonomy" id="2528407"/>
    <lineage>
        <taxon>Eukaryota</taxon>
        <taxon>Fungi</taxon>
        <taxon>Dikarya</taxon>
        <taxon>Ascomycota</taxon>
        <taxon>Pezizomycotina</taxon>
        <taxon>Orbiliomycetes</taxon>
        <taxon>Orbiliales</taxon>
        <taxon>Orbiliaceae</taxon>
        <taxon>Orbilia</taxon>
    </lineage>
</organism>
<protein>
    <recommendedName>
        <fullName evidence="1">F-box domain-containing protein</fullName>
    </recommendedName>
</protein>
<sequence length="333" mass="37933">MEVTSQLSGLNISQPSAQAAPTLLTLPTEILLHILTFFNPLELARTTRPVCRRINSLALTFRSGEVYSLPPCLWEYVLSYLNNRHDILQTRFVSPIFKSLIDDSKLESIRTWLWRGQRPEVESKLDEWWTQCHPFLSKPQLRVGKQVFAKDSDKMYNSLGDRAHETATIPPVSSASVTMHFPAFAQRSRRRRDLGLPQLSTVLPRRDNNPNTVTVADVFIVIQKVMLDYWVDSVNIFVCGTNLYVTEGALTDELVKSLDEGNHCTDDIVGAEFEARAETTTMLHKNSLCMIDRGPRYGLFGRNNIRESFELAVVWDRNYGGTGRQSNWVINLN</sequence>
<dbReference type="EMBL" id="JAVHJO010000007">
    <property type="protein sequence ID" value="KAK6538488.1"/>
    <property type="molecule type" value="Genomic_DNA"/>
</dbReference>
<dbReference type="Proteomes" id="UP001365542">
    <property type="component" value="Unassembled WGS sequence"/>
</dbReference>
<accession>A0AAV9XF46</accession>
<evidence type="ECO:0000259" key="1">
    <source>
        <dbReference type="PROSITE" id="PS50181"/>
    </source>
</evidence>
<dbReference type="Pfam" id="PF00646">
    <property type="entry name" value="F-box"/>
    <property type="match status" value="1"/>
</dbReference>
<proteinExistence type="predicted"/>
<keyword evidence="3" id="KW-1185">Reference proteome</keyword>
<dbReference type="InterPro" id="IPR001810">
    <property type="entry name" value="F-box_dom"/>
</dbReference>
<feature type="domain" description="F-box" evidence="1">
    <location>
        <begin position="20"/>
        <end position="70"/>
    </location>
</feature>
<evidence type="ECO:0000313" key="3">
    <source>
        <dbReference type="Proteomes" id="UP001365542"/>
    </source>
</evidence>
<comment type="caution">
    <text evidence="2">The sequence shown here is derived from an EMBL/GenBank/DDBJ whole genome shotgun (WGS) entry which is preliminary data.</text>
</comment>
<dbReference type="SMART" id="SM00256">
    <property type="entry name" value="FBOX"/>
    <property type="match status" value="2"/>
</dbReference>
<name>A0AAV9XF46_9PEZI</name>
<dbReference type="SUPFAM" id="SSF81383">
    <property type="entry name" value="F-box domain"/>
    <property type="match status" value="2"/>
</dbReference>
<reference evidence="2 3" key="1">
    <citation type="submission" date="2019-10" db="EMBL/GenBank/DDBJ databases">
        <authorList>
            <person name="Palmer J.M."/>
        </authorList>
    </citation>
    <scope>NUCLEOTIDE SEQUENCE [LARGE SCALE GENOMIC DNA]</scope>
    <source>
        <strain evidence="2 3">TWF694</strain>
    </source>
</reference>